<dbReference type="RefSeq" id="WP_320411200.1">
    <property type="nucleotide sequence ID" value="NZ_BLRY01000566.1"/>
</dbReference>
<dbReference type="Gene3D" id="3.90.79.10">
    <property type="entry name" value="Nucleoside Triphosphate Pyrophosphohydrolase"/>
    <property type="match status" value="1"/>
</dbReference>
<dbReference type="InterPro" id="IPR015797">
    <property type="entry name" value="NUDIX_hydrolase-like_dom_sf"/>
</dbReference>
<accession>A0A6V8P9J9</accession>
<dbReference type="AlphaFoldDB" id="A0A6V8P9J9"/>
<evidence type="ECO:0000313" key="2">
    <source>
        <dbReference type="Proteomes" id="UP000591948"/>
    </source>
</evidence>
<comment type="caution">
    <text evidence="1">The sequence shown here is derived from an EMBL/GenBank/DDBJ whole genome shotgun (WGS) entry which is preliminary data.</text>
</comment>
<gene>
    <name evidence="1" type="ORF">HKBW3S33_02419</name>
</gene>
<protein>
    <submittedName>
        <fullName evidence="1">Nucleoside triphosphatase</fullName>
    </submittedName>
</protein>
<name>A0A6V8P9J9_9ACTN</name>
<feature type="non-terminal residue" evidence="1">
    <location>
        <position position="87"/>
    </location>
</feature>
<organism evidence="1 2">
    <name type="scientific">Candidatus Hakubella thermalkaliphila</name>
    <dbReference type="NCBI Taxonomy" id="2754717"/>
    <lineage>
        <taxon>Bacteria</taxon>
        <taxon>Bacillati</taxon>
        <taxon>Actinomycetota</taxon>
        <taxon>Actinomycetota incertae sedis</taxon>
        <taxon>Candidatus Hakubellales</taxon>
        <taxon>Candidatus Hakubellaceae</taxon>
        <taxon>Candidatus Hakubella</taxon>
    </lineage>
</organism>
<proteinExistence type="predicted"/>
<dbReference type="EMBL" id="BLRY01000566">
    <property type="protein sequence ID" value="GFP29003.1"/>
    <property type="molecule type" value="Genomic_DNA"/>
</dbReference>
<reference evidence="1 2" key="1">
    <citation type="journal article" date="2020" name="Front. Microbiol.">
        <title>Single-cell genomics of novel Actinobacteria with the Wood-Ljungdahl pathway discovered in a serpentinizing system.</title>
        <authorList>
            <person name="Merino N."/>
            <person name="Kawai M."/>
            <person name="Boyd E.S."/>
            <person name="Colman D.R."/>
            <person name="McGlynn S.E."/>
            <person name="Nealson K.H."/>
            <person name="Kurokawa K."/>
            <person name="Hongoh Y."/>
        </authorList>
    </citation>
    <scope>NUCLEOTIDE SEQUENCE [LARGE SCALE GENOMIC DNA]</scope>
    <source>
        <strain evidence="1 2">S33</strain>
    </source>
</reference>
<dbReference type="SUPFAM" id="SSF55811">
    <property type="entry name" value="Nudix"/>
    <property type="match status" value="1"/>
</dbReference>
<sequence length="87" mass="10113">MQRFKAVTLNHQYRFGSPQQDVGLDYPRQRPMHFLFINYFADSQGEAITPNEEIAEWAWVLPEEALYYPLNNITRTLIEGYLASSSG</sequence>
<evidence type="ECO:0000313" key="1">
    <source>
        <dbReference type="EMBL" id="GFP29003.1"/>
    </source>
</evidence>
<dbReference type="Proteomes" id="UP000591948">
    <property type="component" value="Unassembled WGS sequence"/>
</dbReference>
<keyword evidence="2" id="KW-1185">Reference proteome</keyword>